<gene>
    <name evidence="1" type="ORF">HPB47_020804</name>
</gene>
<comment type="caution">
    <text evidence="1">The sequence shown here is derived from an EMBL/GenBank/DDBJ whole genome shotgun (WGS) entry which is preliminary data.</text>
</comment>
<sequence length="246" mass="26527">MRVLGSTEGCPFQVPETKVVDFADEYRERRSSLGGKLYKEGLLEALQDVAARSPGLPQGADSSYLIAWAEAGFTNGSGAPQIAPAVSVSRRVKVHLERLRRQREEARCVQRAVPPVEVGSGHGEGKASSRCDWAAGIGHSPPLTLPGGAFEDLRRGRRRIEEVCVACGSVPGVAASEHPLVEGAMCADCRGCLLETFFSCQDDGTFDHCVICGRTGHLVVCDVSSCNRCFCVGCIQRLVHRKELEK</sequence>
<accession>A0AC60QEA4</accession>
<feature type="non-terminal residue" evidence="1">
    <location>
        <position position="246"/>
    </location>
</feature>
<protein>
    <submittedName>
        <fullName evidence="1">Uncharacterized protein</fullName>
    </submittedName>
</protein>
<keyword evidence="2" id="KW-1185">Reference proteome</keyword>
<evidence type="ECO:0000313" key="2">
    <source>
        <dbReference type="Proteomes" id="UP000805193"/>
    </source>
</evidence>
<proteinExistence type="predicted"/>
<organism evidence="1 2">
    <name type="scientific">Ixodes persulcatus</name>
    <name type="common">Taiga tick</name>
    <dbReference type="NCBI Taxonomy" id="34615"/>
    <lineage>
        <taxon>Eukaryota</taxon>
        <taxon>Metazoa</taxon>
        <taxon>Ecdysozoa</taxon>
        <taxon>Arthropoda</taxon>
        <taxon>Chelicerata</taxon>
        <taxon>Arachnida</taxon>
        <taxon>Acari</taxon>
        <taxon>Parasitiformes</taxon>
        <taxon>Ixodida</taxon>
        <taxon>Ixodoidea</taxon>
        <taxon>Ixodidae</taxon>
        <taxon>Ixodinae</taxon>
        <taxon>Ixodes</taxon>
    </lineage>
</organism>
<name>A0AC60QEA4_IXOPE</name>
<dbReference type="EMBL" id="JABSTQ010009148">
    <property type="protein sequence ID" value="KAG0432468.1"/>
    <property type="molecule type" value="Genomic_DNA"/>
</dbReference>
<evidence type="ECO:0000313" key="1">
    <source>
        <dbReference type="EMBL" id="KAG0432468.1"/>
    </source>
</evidence>
<reference evidence="1 2" key="1">
    <citation type="journal article" date="2020" name="Cell">
        <title>Large-Scale Comparative Analyses of Tick Genomes Elucidate Their Genetic Diversity and Vector Capacities.</title>
        <authorList>
            <consortium name="Tick Genome and Microbiome Consortium (TIGMIC)"/>
            <person name="Jia N."/>
            <person name="Wang J."/>
            <person name="Shi W."/>
            <person name="Du L."/>
            <person name="Sun Y."/>
            <person name="Zhan W."/>
            <person name="Jiang J.F."/>
            <person name="Wang Q."/>
            <person name="Zhang B."/>
            <person name="Ji P."/>
            <person name="Bell-Sakyi L."/>
            <person name="Cui X.M."/>
            <person name="Yuan T.T."/>
            <person name="Jiang B.G."/>
            <person name="Yang W.F."/>
            <person name="Lam T.T."/>
            <person name="Chang Q.C."/>
            <person name="Ding S.J."/>
            <person name="Wang X.J."/>
            <person name="Zhu J.G."/>
            <person name="Ruan X.D."/>
            <person name="Zhao L."/>
            <person name="Wei J.T."/>
            <person name="Ye R.Z."/>
            <person name="Que T.C."/>
            <person name="Du C.H."/>
            <person name="Zhou Y.H."/>
            <person name="Cheng J.X."/>
            <person name="Dai P.F."/>
            <person name="Guo W.B."/>
            <person name="Han X.H."/>
            <person name="Huang E.J."/>
            <person name="Li L.F."/>
            <person name="Wei W."/>
            <person name="Gao Y.C."/>
            <person name="Liu J.Z."/>
            <person name="Shao H.Z."/>
            <person name="Wang X."/>
            <person name="Wang C.C."/>
            <person name="Yang T.C."/>
            <person name="Huo Q.B."/>
            <person name="Li W."/>
            <person name="Chen H.Y."/>
            <person name="Chen S.E."/>
            <person name="Zhou L.G."/>
            <person name="Ni X.B."/>
            <person name="Tian J.H."/>
            <person name="Sheng Y."/>
            <person name="Liu T."/>
            <person name="Pan Y.S."/>
            <person name="Xia L.Y."/>
            <person name="Li J."/>
            <person name="Zhao F."/>
            <person name="Cao W.C."/>
        </authorList>
    </citation>
    <scope>NUCLEOTIDE SEQUENCE [LARGE SCALE GENOMIC DNA]</scope>
    <source>
        <strain evidence="1">Iper-2018</strain>
    </source>
</reference>
<dbReference type="Proteomes" id="UP000805193">
    <property type="component" value="Unassembled WGS sequence"/>
</dbReference>